<evidence type="ECO:0000313" key="3">
    <source>
        <dbReference type="EnsemblPlants" id="KEH18584"/>
    </source>
</evidence>
<gene>
    <name evidence="1" type="ordered locus">MTR_8g024550</name>
    <name evidence="2" type="ORF">MtrunA17_Chr8g0346041</name>
</gene>
<keyword evidence="4" id="KW-1185">Reference proteome</keyword>
<evidence type="ECO:0000313" key="2">
    <source>
        <dbReference type="EMBL" id="RHN39644.1"/>
    </source>
</evidence>
<dbReference type="STRING" id="3880.A0A072TM46"/>
<protein>
    <submittedName>
        <fullName evidence="1">D-arabinono-1,4-lactone oxidase family protein</fullName>
    </submittedName>
    <submittedName>
        <fullName evidence="2">Putative oxidoreductase</fullName>
        <ecNumber evidence="2">1.1.3.-</ecNumber>
    </submittedName>
</protein>
<evidence type="ECO:0000313" key="1">
    <source>
        <dbReference type="EMBL" id="KEH18584.1"/>
    </source>
</evidence>
<dbReference type="AlphaFoldDB" id="A0A072TM46"/>
<dbReference type="Proteomes" id="UP000265566">
    <property type="component" value="Chromosome 8"/>
</dbReference>
<dbReference type="EnsemblPlants" id="KEH18584">
    <property type="protein sequence ID" value="KEH18584"/>
    <property type="gene ID" value="MTR_8g024550"/>
</dbReference>
<proteinExistence type="predicted"/>
<accession>A0A072TM46</accession>
<dbReference type="EC" id="1.1.3.-" evidence="2"/>
<dbReference type="Proteomes" id="UP000002051">
    <property type="component" value="Chromosome 8"/>
</dbReference>
<dbReference type="Gramene" id="rna45686">
    <property type="protein sequence ID" value="RHN39644.1"/>
    <property type="gene ID" value="gene45686"/>
</dbReference>
<dbReference type="EMBL" id="CM001224">
    <property type="protein sequence ID" value="KEH18584.1"/>
    <property type="molecule type" value="Genomic_DNA"/>
</dbReference>
<reference evidence="1 4" key="1">
    <citation type="journal article" date="2011" name="Nature">
        <title>The Medicago genome provides insight into the evolution of rhizobial symbioses.</title>
        <authorList>
            <person name="Young N.D."/>
            <person name="Debelle F."/>
            <person name="Oldroyd G.E."/>
            <person name="Geurts R."/>
            <person name="Cannon S.B."/>
            <person name="Udvardi M.K."/>
            <person name="Benedito V.A."/>
            <person name="Mayer K.F."/>
            <person name="Gouzy J."/>
            <person name="Schoof H."/>
            <person name="Van de Peer Y."/>
            <person name="Proost S."/>
            <person name="Cook D.R."/>
            <person name="Meyers B.C."/>
            <person name="Spannagl M."/>
            <person name="Cheung F."/>
            <person name="De Mita S."/>
            <person name="Krishnakumar V."/>
            <person name="Gundlach H."/>
            <person name="Zhou S."/>
            <person name="Mudge J."/>
            <person name="Bharti A.K."/>
            <person name="Murray J.D."/>
            <person name="Naoumkina M.A."/>
            <person name="Rosen B."/>
            <person name="Silverstein K.A."/>
            <person name="Tang H."/>
            <person name="Rombauts S."/>
            <person name="Zhao P.X."/>
            <person name="Zhou P."/>
            <person name="Barbe V."/>
            <person name="Bardou P."/>
            <person name="Bechner M."/>
            <person name="Bellec A."/>
            <person name="Berger A."/>
            <person name="Berges H."/>
            <person name="Bidwell S."/>
            <person name="Bisseling T."/>
            <person name="Choisne N."/>
            <person name="Couloux A."/>
            <person name="Denny R."/>
            <person name="Deshpande S."/>
            <person name="Dai X."/>
            <person name="Doyle J.J."/>
            <person name="Dudez A.M."/>
            <person name="Farmer A.D."/>
            <person name="Fouteau S."/>
            <person name="Franken C."/>
            <person name="Gibelin C."/>
            <person name="Gish J."/>
            <person name="Goldstein S."/>
            <person name="Gonzalez A.J."/>
            <person name="Green P.J."/>
            <person name="Hallab A."/>
            <person name="Hartog M."/>
            <person name="Hua A."/>
            <person name="Humphray S.J."/>
            <person name="Jeong D.H."/>
            <person name="Jing Y."/>
            <person name="Jocker A."/>
            <person name="Kenton S.M."/>
            <person name="Kim D.J."/>
            <person name="Klee K."/>
            <person name="Lai H."/>
            <person name="Lang C."/>
            <person name="Lin S."/>
            <person name="Macmil S.L."/>
            <person name="Magdelenat G."/>
            <person name="Matthews L."/>
            <person name="McCorrison J."/>
            <person name="Monaghan E.L."/>
            <person name="Mun J.H."/>
            <person name="Najar F.Z."/>
            <person name="Nicholson C."/>
            <person name="Noirot C."/>
            <person name="O'Bleness M."/>
            <person name="Paule C.R."/>
            <person name="Poulain J."/>
            <person name="Prion F."/>
            <person name="Qin B."/>
            <person name="Qu C."/>
            <person name="Retzel E.F."/>
            <person name="Riddle C."/>
            <person name="Sallet E."/>
            <person name="Samain S."/>
            <person name="Samson N."/>
            <person name="Sanders I."/>
            <person name="Saurat O."/>
            <person name="Scarpelli C."/>
            <person name="Schiex T."/>
            <person name="Segurens B."/>
            <person name="Severin A.J."/>
            <person name="Sherrier D.J."/>
            <person name="Shi R."/>
            <person name="Sims S."/>
            <person name="Singer S.R."/>
            <person name="Sinharoy S."/>
            <person name="Sterck L."/>
            <person name="Viollet A."/>
            <person name="Wang B.B."/>
            <person name="Wang K."/>
            <person name="Wang M."/>
            <person name="Wang X."/>
            <person name="Warfsmann J."/>
            <person name="Weissenbach J."/>
            <person name="White D.D."/>
            <person name="White J.D."/>
            <person name="Wiley G.B."/>
            <person name="Wincker P."/>
            <person name="Xing Y."/>
            <person name="Yang L."/>
            <person name="Yao Z."/>
            <person name="Ying F."/>
            <person name="Zhai J."/>
            <person name="Zhou L."/>
            <person name="Zuber A."/>
            <person name="Denarie J."/>
            <person name="Dixon R.A."/>
            <person name="May G.D."/>
            <person name="Schwartz D.C."/>
            <person name="Rogers J."/>
            <person name="Quetier F."/>
            <person name="Town C.D."/>
            <person name="Roe B.A."/>
        </authorList>
    </citation>
    <scope>NUCLEOTIDE SEQUENCE [LARGE SCALE GENOMIC DNA]</scope>
    <source>
        <strain evidence="1">A17</strain>
        <strain evidence="3 4">cv. Jemalong A17</strain>
    </source>
</reference>
<name>A0A072TM46_MEDTR</name>
<keyword evidence="2" id="KW-0560">Oxidoreductase</keyword>
<dbReference type="HOGENOM" id="CLU_2999538_0_0_1"/>
<dbReference type="EMBL" id="PSQE01000008">
    <property type="protein sequence ID" value="RHN39644.1"/>
    <property type="molecule type" value="Genomic_DNA"/>
</dbReference>
<reference evidence="3" key="3">
    <citation type="submission" date="2015-04" db="UniProtKB">
        <authorList>
            <consortium name="EnsemblPlants"/>
        </authorList>
    </citation>
    <scope>IDENTIFICATION</scope>
    <source>
        <strain evidence="3">cv. Jemalong A17</strain>
    </source>
</reference>
<sequence>MRIDFEFTYYRSKDPMTPRLYEDVFEEIEQIGIFKYGGLPHWGKNRNLAFRRSFQEV</sequence>
<dbReference type="GO" id="GO:0016491">
    <property type="term" value="F:oxidoreductase activity"/>
    <property type="evidence" value="ECO:0007669"/>
    <property type="project" value="UniProtKB-KW"/>
</dbReference>
<organism evidence="1 4">
    <name type="scientific">Medicago truncatula</name>
    <name type="common">Barrel medic</name>
    <name type="synonym">Medicago tribuloides</name>
    <dbReference type="NCBI Taxonomy" id="3880"/>
    <lineage>
        <taxon>Eukaryota</taxon>
        <taxon>Viridiplantae</taxon>
        <taxon>Streptophyta</taxon>
        <taxon>Embryophyta</taxon>
        <taxon>Tracheophyta</taxon>
        <taxon>Spermatophyta</taxon>
        <taxon>Magnoliopsida</taxon>
        <taxon>eudicotyledons</taxon>
        <taxon>Gunneridae</taxon>
        <taxon>Pentapetalae</taxon>
        <taxon>rosids</taxon>
        <taxon>fabids</taxon>
        <taxon>Fabales</taxon>
        <taxon>Fabaceae</taxon>
        <taxon>Papilionoideae</taxon>
        <taxon>50 kb inversion clade</taxon>
        <taxon>NPAAA clade</taxon>
        <taxon>Hologalegina</taxon>
        <taxon>IRL clade</taxon>
        <taxon>Trifolieae</taxon>
        <taxon>Medicago</taxon>
    </lineage>
</organism>
<reference evidence="2" key="4">
    <citation type="journal article" date="2018" name="Nat. Plants">
        <title>Whole-genome landscape of Medicago truncatula symbiotic genes.</title>
        <authorList>
            <person name="Pecrix Y."/>
            <person name="Gamas P."/>
            <person name="Carrere S."/>
        </authorList>
    </citation>
    <scope>NUCLEOTIDE SEQUENCE</scope>
    <source>
        <tissue evidence="2">Leaves</tissue>
    </source>
</reference>
<evidence type="ECO:0000313" key="4">
    <source>
        <dbReference type="Proteomes" id="UP000002051"/>
    </source>
</evidence>
<reference evidence="1 4" key="2">
    <citation type="journal article" date="2014" name="BMC Genomics">
        <title>An improved genome release (version Mt4.0) for the model legume Medicago truncatula.</title>
        <authorList>
            <person name="Tang H."/>
            <person name="Krishnakumar V."/>
            <person name="Bidwell S."/>
            <person name="Rosen B."/>
            <person name="Chan A."/>
            <person name="Zhou S."/>
            <person name="Gentzbittel L."/>
            <person name="Childs K.L."/>
            <person name="Yandell M."/>
            <person name="Gundlach H."/>
            <person name="Mayer K.F."/>
            <person name="Schwartz D.C."/>
            <person name="Town C.D."/>
        </authorList>
    </citation>
    <scope>GENOME REANNOTATION</scope>
    <source>
        <strain evidence="1">A17</strain>
        <strain evidence="3 4">cv. Jemalong A17</strain>
    </source>
</reference>